<protein>
    <submittedName>
        <fullName evidence="1">Uncharacterized protein</fullName>
    </submittedName>
</protein>
<name>V6LLV7_9EUKA</name>
<reference evidence="1" key="1">
    <citation type="journal article" date="2014" name="PLoS Genet.">
        <title>The Genome of Spironucleus salmonicida Highlights a Fish Pathogen Adapted to Fluctuating Environments.</title>
        <authorList>
            <person name="Xu F."/>
            <person name="Jerlstrom-Hultqvist J."/>
            <person name="Einarsson E."/>
            <person name="Astvaldsson A."/>
            <person name="Svard S.G."/>
            <person name="Andersson J.O."/>
        </authorList>
    </citation>
    <scope>NUCLEOTIDE SEQUENCE</scope>
</reference>
<organism evidence="1">
    <name type="scientific">Spironucleus salmonicida</name>
    <dbReference type="NCBI Taxonomy" id="348837"/>
    <lineage>
        <taxon>Eukaryota</taxon>
        <taxon>Metamonada</taxon>
        <taxon>Diplomonadida</taxon>
        <taxon>Hexamitidae</taxon>
        <taxon>Hexamitinae</taxon>
        <taxon>Spironucleus</taxon>
    </lineage>
</organism>
<dbReference type="AlphaFoldDB" id="V6LLV7"/>
<gene>
    <name evidence="1" type="ORF">SS50377_18771</name>
</gene>
<sequence length="117" mass="13330">MVARADEAIRIVFLGIAKRYRPDIVQQCNFSNQSFLFSMLSTGALNIPTWLMAHLGQLKDWLVSTHFLISDCDGFDIMPTARSLYSWNRLCRPMMMGPNPTAGDHCSGWKTIKILYN</sequence>
<dbReference type="EMBL" id="KI546168">
    <property type="protein sequence ID" value="EST41684.1"/>
    <property type="molecule type" value="Genomic_DNA"/>
</dbReference>
<proteinExistence type="predicted"/>
<accession>V6LLV7</accession>
<evidence type="ECO:0000313" key="1">
    <source>
        <dbReference type="EMBL" id="EST41684.1"/>
    </source>
</evidence>